<sequence>MVYEYALGAFDDVVKFGLPASLAKTFAHGLPEDWKERLLDIYQKYVRPQLDESDDEEEPGQKTSKTPRCLFTPVRVSKPRKSLGNADKPPSRPILAFSDDERESDEEASPVRPPKKIEENNTHRTKTNVKQANQVNTSHAAKKPAFSTKRLSTLDEHEEENRSTFDADGFRIPKGRASVGSRKSLSTAEARQSYIPGVTAVEDVKTTRYGRLSHRPLAQWAGEGKVLDTNGDVIGVTGITTQTVLTVNRGYAPDLPAISRFHGFAGTPLRNTKQAQRGLHRPDPEPKVIRRSTEHKPNRGYDSEEEDETLERMKQLYDEESPVIKGSRNKKRIDSSSEEESSSEASSSSDEEPAPRKPQPKRAEQPKPKNTKKPAPKETRPKENATDKKKKPTTSKPAPVFAAPAPKKPKKQTAEEKAQYEKNLRLLRGSLKIISVRNEDDWKKVEKRLNGVFDAATCKKLAIEKGFYKSTQAQAESSNEPAVKITARQGTTAYNMQADKYIRNHMTTGGTADFFGKMAAEEEDKEESLDLDDSMLELMVTPKLDKNSKKSDASSTSRRGGKNVLKMIENDQTGKRSRRRSSSPQLPGTAERERNQRYVSHRINSTINSTLLNGTSLNYSKR</sequence>
<evidence type="ECO:0000313" key="3">
    <source>
        <dbReference type="Proteomes" id="UP001177023"/>
    </source>
</evidence>
<name>A0AA36G211_9BILA</name>
<dbReference type="EMBL" id="CATQJA010002612">
    <property type="protein sequence ID" value="CAJ0573040.1"/>
    <property type="molecule type" value="Genomic_DNA"/>
</dbReference>
<evidence type="ECO:0000256" key="1">
    <source>
        <dbReference type="SAM" id="MobiDB-lite"/>
    </source>
</evidence>
<feature type="region of interest" description="Disordered" evidence="1">
    <location>
        <begin position="271"/>
        <end position="419"/>
    </location>
</feature>
<keyword evidence="3" id="KW-1185">Reference proteome</keyword>
<reference evidence="2" key="1">
    <citation type="submission" date="2023-06" db="EMBL/GenBank/DDBJ databases">
        <authorList>
            <person name="Delattre M."/>
        </authorList>
    </citation>
    <scope>NUCLEOTIDE SEQUENCE</scope>
    <source>
        <strain evidence="2">AF72</strain>
    </source>
</reference>
<protein>
    <recommendedName>
        <fullName evidence="4">SANTA domain-containing protein</fullName>
    </recommendedName>
</protein>
<proteinExistence type="predicted"/>
<feature type="compositionally biased region" description="Low complexity" evidence="1">
    <location>
        <begin position="394"/>
        <end position="405"/>
    </location>
</feature>
<feature type="non-terminal residue" evidence="2">
    <location>
        <position position="622"/>
    </location>
</feature>
<feature type="region of interest" description="Disordered" evidence="1">
    <location>
        <begin position="47"/>
        <end position="148"/>
    </location>
</feature>
<feature type="compositionally biased region" description="Basic and acidic residues" evidence="1">
    <location>
        <begin position="375"/>
        <end position="387"/>
    </location>
</feature>
<feature type="compositionally biased region" description="Basic and acidic residues" evidence="1">
    <location>
        <begin position="280"/>
        <end position="302"/>
    </location>
</feature>
<feature type="region of interest" description="Disordered" evidence="1">
    <location>
        <begin position="541"/>
        <end position="599"/>
    </location>
</feature>
<feature type="compositionally biased region" description="Basic and acidic residues" evidence="1">
    <location>
        <begin position="543"/>
        <end position="552"/>
    </location>
</feature>
<dbReference type="Proteomes" id="UP001177023">
    <property type="component" value="Unassembled WGS sequence"/>
</dbReference>
<dbReference type="AlphaFoldDB" id="A0AA36G211"/>
<gene>
    <name evidence="2" type="ORF">MSPICULIGERA_LOCUS11409</name>
</gene>
<evidence type="ECO:0008006" key="4">
    <source>
        <dbReference type="Google" id="ProtNLM"/>
    </source>
</evidence>
<organism evidence="2 3">
    <name type="scientific">Mesorhabditis spiculigera</name>
    <dbReference type="NCBI Taxonomy" id="96644"/>
    <lineage>
        <taxon>Eukaryota</taxon>
        <taxon>Metazoa</taxon>
        <taxon>Ecdysozoa</taxon>
        <taxon>Nematoda</taxon>
        <taxon>Chromadorea</taxon>
        <taxon>Rhabditida</taxon>
        <taxon>Rhabditina</taxon>
        <taxon>Rhabditomorpha</taxon>
        <taxon>Rhabditoidea</taxon>
        <taxon>Rhabditidae</taxon>
        <taxon>Mesorhabditinae</taxon>
        <taxon>Mesorhabditis</taxon>
    </lineage>
</organism>
<comment type="caution">
    <text evidence="2">The sequence shown here is derived from an EMBL/GenBank/DDBJ whole genome shotgun (WGS) entry which is preliminary data.</text>
</comment>
<accession>A0AA36G211</accession>
<evidence type="ECO:0000313" key="2">
    <source>
        <dbReference type="EMBL" id="CAJ0573040.1"/>
    </source>
</evidence>
<feature type="compositionally biased region" description="Acidic residues" evidence="1">
    <location>
        <begin position="98"/>
        <end position="108"/>
    </location>
</feature>
<feature type="compositionally biased region" description="Polar residues" evidence="1">
    <location>
        <begin position="128"/>
        <end position="139"/>
    </location>
</feature>